<dbReference type="RefSeq" id="WP_196605721.1">
    <property type="nucleotide sequence ID" value="NZ_CP116940.1"/>
</dbReference>
<evidence type="ECO:0008006" key="3">
    <source>
        <dbReference type="Google" id="ProtNLM"/>
    </source>
</evidence>
<dbReference type="Proteomes" id="UP001239167">
    <property type="component" value="Unassembled WGS sequence"/>
</dbReference>
<sequence>MDITTKYGILYNCYNIARHKNGQVSECICQQESPLTISGTIYFPYYRENERRKLSPSIKFYSNGSVKSLYLEEQTIIKSSLGNFPAELITFYPDGSLCRVFPLNGKITGYWSEESEIKLIEKMPFSFFGGAFSARPMCFHFYEDGKLKSLTLQPSERILLNTPAGKLKIKCGFSLYEDGSLRSTEPAAAQKISTAIGEITVFDPDSVNVSADNGSLIFTKTGDIASLKTTSSITVTDTHGHSFEITPIKTVHPLNENALLILPLLLKFTDGCITIIRSGLEQYSYPVDQTHFTII</sequence>
<reference evidence="1 2" key="1">
    <citation type="submission" date="2023-07" db="EMBL/GenBank/DDBJ databases">
        <title>Genomic Encyclopedia of Type Strains, Phase IV (KMG-IV): sequencing the most valuable type-strain genomes for metagenomic binning, comparative biology and taxonomic classification.</title>
        <authorList>
            <person name="Goeker M."/>
        </authorList>
    </citation>
    <scope>NUCLEOTIDE SEQUENCE [LARGE SCALE GENOMIC DNA]</scope>
    <source>
        <strain evidence="1 2">DSM 16980</strain>
    </source>
</reference>
<evidence type="ECO:0000313" key="2">
    <source>
        <dbReference type="Proteomes" id="UP001239167"/>
    </source>
</evidence>
<comment type="caution">
    <text evidence="1">The sequence shown here is derived from an EMBL/GenBank/DDBJ whole genome shotgun (WGS) entry which is preliminary data.</text>
</comment>
<organism evidence="1 2">
    <name type="scientific">Pectinatus haikarae</name>
    <dbReference type="NCBI Taxonomy" id="349096"/>
    <lineage>
        <taxon>Bacteria</taxon>
        <taxon>Bacillati</taxon>
        <taxon>Bacillota</taxon>
        <taxon>Negativicutes</taxon>
        <taxon>Selenomonadales</taxon>
        <taxon>Selenomonadaceae</taxon>
        <taxon>Pectinatus</taxon>
    </lineage>
</organism>
<proteinExistence type="predicted"/>
<dbReference type="EMBL" id="JAUSUE010000003">
    <property type="protein sequence ID" value="MDQ0202921.1"/>
    <property type="molecule type" value="Genomic_DNA"/>
</dbReference>
<keyword evidence="2" id="KW-1185">Reference proteome</keyword>
<gene>
    <name evidence="1" type="ORF">J2S01_000617</name>
</gene>
<protein>
    <recommendedName>
        <fullName evidence="3">Adhesin domain-containing protein</fullName>
    </recommendedName>
</protein>
<name>A0ABT9Y5T9_9FIRM</name>
<accession>A0ABT9Y5T9</accession>
<evidence type="ECO:0000313" key="1">
    <source>
        <dbReference type="EMBL" id="MDQ0202921.1"/>
    </source>
</evidence>